<keyword evidence="2" id="KW-1185">Reference proteome</keyword>
<dbReference type="Proteomes" id="UP001596500">
    <property type="component" value="Unassembled WGS sequence"/>
</dbReference>
<comment type="caution">
    <text evidence="1">The sequence shown here is derived from an EMBL/GenBank/DDBJ whole genome shotgun (WGS) entry which is preliminary data.</text>
</comment>
<organism evidence="1 2">
    <name type="scientific">Laceyella putida</name>
    <dbReference type="NCBI Taxonomy" id="110101"/>
    <lineage>
        <taxon>Bacteria</taxon>
        <taxon>Bacillati</taxon>
        <taxon>Bacillota</taxon>
        <taxon>Bacilli</taxon>
        <taxon>Bacillales</taxon>
        <taxon>Thermoactinomycetaceae</taxon>
        <taxon>Laceyella</taxon>
    </lineage>
</organism>
<dbReference type="EMBL" id="JBHTBW010000060">
    <property type="protein sequence ID" value="MFC7442727.1"/>
    <property type="molecule type" value="Genomic_DNA"/>
</dbReference>
<reference evidence="2" key="1">
    <citation type="journal article" date="2019" name="Int. J. Syst. Evol. Microbiol.">
        <title>The Global Catalogue of Microorganisms (GCM) 10K type strain sequencing project: providing services to taxonomists for standard genome sequencing and annotation.</title>
        <authorList>
            <consortium name="The Broad Institute Genomics Platform"/>
            <consortium name="The Broad Institute Genome Sequencing Center for Infectious Disease"/>
            <person name="Wu L."/>
            <person name="Ma J."/>
        </authorList>
    </citation>
    <scope>NUCLEOTIDE SEQUENCE [LARGE SCALE GENOMIC DNA]</scope>
    <source>
        <strain evidence="2">CGMCC 1.12942</strain>
    </source>
</reference>
<proteinExistence type="predicted"/>
<accession>A0ABW2RPN4</accession>
<evidence type="ECO:0000313" key="1">
    <source>
        <dbReference type="EMBL" id="MFC7442727.1"/>
    </source>
</evidence>
<protein>
    <submittedName>
        <fullName evidence="1">DUF1259 domain-containing protein</fullName>
    </submittedName>
</protein>
<evidence type="ECO:0000313" key="2">
    <source>
        <dbReference type="Proteomes" id="UP001596500"/>
    </source>
</evidence>
<name>A0ABW2RPN4_9BACL</name>
<dbReference type="Pfam" id="PF07485">
    <property type="entry name" value="DUF1529"/>
    <property type="match status" value="1"/>
</dbReference>
<dbReference type="InterPro" id="IPR011094">
    <property type="entry name" value="Uncharacterised_LppY/LpqO"/>
</dbReference>
<sequence>MQKRCFSVSALHNHWLYERPRVLYLHFQGTGDPARLAAGVRRAMNATTHPVR</sequence>
<gene>
    <name evidence="1" type="ORF">ACFQNG_16765</name>
</gene>
<dbReference type="RefSeq" id="WP_379866798.1">
    <property type="nucleotide sequence ID" value="NZ_JBHTBW010000060.1"/>
</dbReference>